<dbReference type="InterPro" id="IPR015495">
    <property type="entry name" value="Myb_TF_plants"/>
</dbReference>
<evidence type="ECO:0000256" key="3">
    <source>
        <dbReference type="ARBA" id="ARBA00023242"/>
    </source>
</evidence>
<evidence type="ECO:0000256" key="1">
    <source>
        <dbReference type="ARBA" id="ARBA00004123"/>
    </source>
</evidence>
<feature type="domain" description="HTH myb-type" evidence="5">
    <location>
        <begin position="56"/>
        <end position="106"/>
    </location>
</feature>
<comment type="subcellular location">
    <subcellularLocation>
        <location evidence="1">Nucleus</location>
    </subcellularLocation>
</comment>
<dbReference type="CDD" id="cd00167">
    <property type="entry name" value="SANT"/>
    <property type="match status" value="2"/>
</dbReference>
<reference evidence="6 7" key="1">
    <citation type="submission" date="2024-04" db="EMBL/GenBank/DDBJ databases">
        <title>Tritrichomonas musculus Genome.</title>
        <authorList>
            <person name="Alves-Ferreira E."/>
            <person name="Grigg M."/>
            <person name="Lorenzi H."/>
            <person name="Galac M."/>
        </authorList>
    </citation>
    <scope>NUCLEOTIDE SEQUENCE [LARGE SCALE GENOMIC DNA]</scope>
    <source>
        <strain evidence="6 7">EAF2021</strain>
    </source>
</reference>
<dbReference type="Proteomes" id="UP001470230">
    <property type="component" value="Unassembled WGS sequence"/>
</dbReference>
<dbReference type="InterPro" id="IPR001005">
    <property type="entry name" value="SANT/Myb"/>
</dbReference>
<keyword evidence="3" id="KW-0539">Nucleus</keyword>
<feature type="domain" description="Myb-like" evidence="4">
    <location>
        <begin position="52"/>
        <end position="102"/>
    </location>
</feature>
<evidence type="ECO:0000313" key="6">
    <source>
        <dbReference type="EMBL" id="KAK8898148.1"/>
    </source>
</evidence>
<gene>
    <name evidence="6" type="ORF">M9Y10_000419</name>
</gene>
<dbReference type="Pfam" id="PF00249">
    <property type="entry name" value="Myb_DNA-binding"/>
    <property type="match status" value="2"/>
</dbReference>
<dbReference type="Gene3D" id="1.10.10.60">
    <property type="entry name" value="Homeodomain-like"/>
    <property type="match status" value="2"/>
</dbReference>
<protein>
    <recommendedName>
        <fullName evidence="8">Myb-like DNA-binding domain containing protein</fullName>
    </recommendedName>
</protein>
<proteinExistence type="predicted"/>
<dbReference type="PROSITE" id="PS50090">
    <property type="entry name" value="MYB_LIKE"/>
    <property type="match status" value="2"/>
</dbReference>
<dbReference type="InterPro" id="IPR017930">
    <property type="entry name" value="Myb_dom"/>
</dbReference>
<dbReference type="PANTHER" id="PTHR47998">
    <property type="entry name" value="TRANSCRIPTION FACTOR MYB51-LIKE ISOFORM X1"/>
    <property type="match status" value="1"/>
</dbReference>
<keyword evidence="2" id="KW-0238">DNA-binding</keyword>
<evidence type="ECO:0000259" key="4">
    <source>
        <dbReference type="PROSITE" id="PS50090"/>
    </source>
</evidence>
<comment type="caution">
    <text evidence="6">The sequence shown here is derived from an EMBL/GenBank/DDBJ whole genome shotgun (WGS) entry which is preliminary data.</text>
</comment>
<accession>A0ABR2L472</accession>
<dbReference type="SMART" id="SM00717">
    <property type="entry name" value="SANT"/>
    <property type="match status" value="2"/>
</dbReference>
<name>A0ABR2L472_9EUKA</name>
<dbReference type="EMBL" id="JAPFFF010000001">
    <property type="protein sequence ID" value="KAK8898148.1"/>
    <property type="molecule type" value="Genomic_DNA"/>
</dbReference>
<dbReference type="SUPFAM" id="SSF46689">
    <property type="entry name" value="Homeodomain-like"/>
    <property type="match status" value="1"/>
</dbReference>
<feature type="domain" description="HTH myb-type" evidence="5">
    <location>
        <begin position="1"/>
        <end position="55"/>
    </location>
</feature>
<sequence>MKKMKRIIFNEDENLFIYKLVKLIGPNWVEISKSLPGRTPKQIRDRYMNYLRDGLNKSPWTLQEDILLIQMHKYVGPKWSKMAIKLPGRSANDIKNRWYKHLCKKNIQQVEIYDNCVDPQNIPILFEDTNDSSNISQSNKTNETFPNFFGLIETYLPSNGKKTSPNFINSNNQDDFEFTENEGQYKNIYQKCSLNIL</sequence>
<evidence type="ECO:0000259" key="5">
    <source>
        <dbReference type="PROSITE" id="PS51294"/>
    </source>
</evidence>
<dbReference type="InterPro" id="IPR009057">
    <property type="entry name" value="Homeodomain-like_sf"/>
</dbReference>
<keyword evidence="7" id="KW-1185">Reference proteome</keyword>
<evidence type="ECO:0000256" key="2">
    <source>
        <dbReference type="ARBA" id="ARBA00023125"/>
    </source>
</evidence>
<dbReference type="PROSITE" id="PS51294">
    <property type="entry name" value="HTH_MYB"/>
    <property type="match status" value="2"/>
</dbReference>
<feature type="domain" description="Myb-like" evidence="4">
    <location>
        <begin position="1"/>
        <end position="51"/>
    </location>
</feature>
<organism evidence="6 7">
    <name type="scientific">Tritrichomonas musculus</name>
    <dbReference type="NCBI Taxonomy" id="1915356"/>
    <lineage>
        <taxon>Eukaryota</taxon>
        <taxon>Metamonada</taxon>
        <taxon>Parabasalia</taxon>
        <taxon>Tritrichomonadida</taxon>
        <taxon>Tritrichomonadidae</taxon>
        <taxon>Tritrichomonas</taxon>
    </lineage>
</organism>
<evidence type="ECO:0000313" key="7">
    <source>
        <dbReference type="Proteomes" id="UP001470230"/>
    </source>
</evidence>
<dbReference type="PANTHER" id="PTHR47998:SF91">
    <property type="entry name" value="MYB-RELATED PROTEIN 308-LIKE"/>
    <property type="match status" value="1"/>
</dbReference>
<evidence type="ECO:0008006" key="8">
    <source>
        <dbReference type="Google" id="ProtNLM"/>
    </source>
</evidence>